<dbReference type="PANTHER" id="PTHR11487:SF0">
    <property type="entry name" value="S-ACYL FATTY ACID SYNTHASE THIOESTERASE, MEDIUM CHAIN"/>
    <property type="match status" value="1"/>
</dbReference>
<dbReference type="InterPro" id="IPR012223">
    <property type="entry name" value="TEII"/>
</dbReference>
<evidence type="ECO:0000256" key="1">
    <source>
        <dbReference type="ARBA" id="ARBA00007169"/>
    </source>
</evidence>
<dbReference type="SUPFAM" id="SSF53474">
    <property type="entry name" value="alpha/beta-Hydrolases"/>
    <property type="match status" value="1"/>
</dbReference>
<keyword evidence="3" id="KW-0012">Acyltransferase</keyword>
<dbReference type="GO" id="GO:0008610">
    <property type="term" value="P:lipid biosynthetic process"/>
    <property type="evidence" value="ECO:0007669"/>
    <property type="project" value="TreeGrafter"/>
</dbReference>
<comment type="similarity">
    <text evidence="1">Belongs to the thioesterase family.</text>
</comment>
<reference evidence="3" key="2">
    <citation type="submission" date="2011-08" db="EMBL/GenBank/DDBJ databases">
        <authorList>
            <person name="Samborskyy M."/>
        </authorList>
    </citation>
    <scope>NUCLEOTIDE SEQUENCE</scope>
    <source>
        <strain evidence="3">DSM 41398</strain>
    </source>
</reference>
<accession>H1ZZV3</accession>
<protein>
    <submittedName>
        <fullName evidence="3">Thioesterase</fullName>
        <ecNumber evidence="3">2.3.-.-</ecNumber>
    </submittedName>
</protein>
<gene>
    <name evidence="3" type="primary">salGI</name>
</gene>
<dbReference type="InterPro" id="IPR029058">
    <property type="entry name" value="AB_hydrolase_fold"/>
</dbReference>
<dbReference type="Gene3D" id="3.40.50.1820">
    <property type="entry name" value="alpha/beta hydrolase"/>
    <property type="match status" value="1"/>
</dbReference>
<evidence type="ECO:0000259" key="2">
    <source>
        <dbReference type="Pfam" id="PF00975"/>
    </source>
</evidence>
<feature type="domain" description="Thioesterase" evidence="2">
    <location>
        <begin position="16"/>
        <end position="238"/>
    </location>
</feature>
<dbReference type="InterPro" id="IPR001031">
    <property type="entry name" value="Thioesterase"/>
</dbReference>
<dbReference type="PANTHER" id="PTHR11487">
    <property type="entry name" value="THIOESTERASE"/>
    <property type="match status" value="1"/>
</dbReference>
<name>H1ZZV3_9ACTN</name>
<dbReference type="SMR" id="H1ZZV3"/>
<dbReference type="Pfam" id="PF00975">
    <property type="entry name" value="Thioesterase"/>
    <property type="match status" value="1"/>
</dbReference>
<dbReference type="AlphaFoldDB" id="H1ZZV3"/>
<dbReference type="EMBL" id="HE586118">
    <property type="protein sequence ID" value="CCD31910.1"/>
    <property type="molecule type" value="Genomic_DNA"/>
</dbReference>
<organism evidence="3">
    <name type="scientific">Streptomyces albus subsp. albus</name>
    <dbReference type="NCBI Taxonomy" id="67257"/>
    <lineage>
        <taxon>Bacteria</taxon>
        <taxon>Bacillati</taxon>
        <taxon>Actinomycetota</taxon>
        <taxon>Actinomycetes</taxon>
        <taxon>Kitasatosporales</taxon>
        <taxon>Streptomycetaceae</taxon>
        <taxon>Streptomyces</taxon>
    </lineage>
</organism>
<proteinExistence type="inferred from homology"/>
<reference evidence="3" key="1">
    <citation type="journal article" date="2011" name="ChemBioChem">
        <title>A Late-Stage Intermediate in Salinomycin Biosynthesis Is Revealed by Specific Mutation in the Biosynthetic Gene Cluster.</title>
        <authorList>
            <person name="Yurkovich M.E."/>
            <person name="Tyrakis P.A."/>
            <person name="Hong H."/>
            <person name="Sun Y."/>
            <person name="Samborskyy M.V."/>
            <person name="Kamiya K."/>
            <person name="Leadlay P.F."/>
        </authorList>
    </citation>
    <scope>NUCLEOTIDE SEQUENCE</scope>
    <source>
        <strain evidence="3">DSM 41398</strain>
    </source>
</reference>
<dbReference type="EC" id="2.3.-.-" evidence="3"/>
<dbReference type="GO" id="GO:0016746">
    <property type="term" value="F:acyltransferase activity"/>
    <property type="evidence" value="ECO:0007669"/>
    <property type="project" value="UniProtKB-KW"/>
</dbReference>
<keyword evidence="3" id="KW-0808">Transferase</keyword>
<evidence type="ECO:0000313" key="3">
    <source>
        <dbReference type="EMBL" id="CCD31910.1"/>
    </source>
</evidence>
<sequence length="253" mass="28076">MVRHPWDVQAPDAPVRLFCLPWAGGSAVFYQRAWQREFAPDVDVRPLELPGRGIESDEKLLRRVDDLVDFLLDRLTPLLDRPYALFGHSMGALLSLELTRRLAAEGYPAPVRLFQSGSGIPGRRHRTTGRALHTLPENEFREWLRTTGGTPAAVFQNPELLDHLSPLLRADFELCDVYRERGGAPLSCPVTAIGGDADPYVPVEALSEWSEITTGPCELMVLSGGHFAFQDHLDRVRSYVAAALRTATAGLTH</sequence>